<dbReference type="Gene3D" id="3.30.920.30">
    <property type="entry name" value="Hypothetical protein"/>
    <property type="match status" value="1"/>
</dbReference>
<evidence type="ECO:0000256" key="3">
    <source>
        <dbReference type="ARBA" id="ARBA00022722"/>
    </source>
</evidence>
<comment type="caution">
    <text evidence="8">The sequence shown here is derived from an EMBL/GenBank/DDBJ whole genome shotgun (WGS) entry which is preliminary data.</text>
</comment>
<organism evidence="8 9">
    <name type="scientific">Marvinbryantia formatexigens DSM 14469</name>
    <dbReference type="NCBI Taxonomy" id="478749"/>
    <lineage>
        <taxon>Bacteria</taxon>
        <taxon>Bacillati</taxon>
        <taxon>Bacillota</taxon>
        <taxon>Clostridia</taxon>
        <taxon>Lachnospirales</taxon>
        <taxon>Lachnospiraceae</taxon>
        <taxon>Marvinbryantia</taxon>
    </lineage>
</organism>
<keyword evidence="6" id="KW-0694">RNA-binding</keyword>
<evidence type="ECO:0000256" key="2">
    <source>
        <dbReference type="ARBA" id="ARBA00022649"/>
    </source>
</evidence>
<keyword evidence="2" id="KW-1277">Toxin-antitoxin system</keyword>
<keyword evidence="3" id="KW-0540">Nuclease</keyword>
<dbReference type="Proteomes" id="UP000005561">
    <property type="component" value="Unassembled WGS sequence"/>
</dbReference>
<evidence type="ECO:0000256" key="5">
    <source>
        <dbReference type="ARBA" id="ARBA00022801"/>
    </source>
</evidence>
<keyword evidence="4" id="KW-0255">Endonuclease</keyword>
<evidence type="ECO:0000256" key="7">
    <source>
        <dbReference type="ARBA" id="ARBA00023016"/>
    </source>
</evidence>
<evidence type="ECO:0000313" key="9">
    <source>
        <dbReference type="Proteomes" id="UP000005561"/>
    </source>
</evidence>
<dbReference type="InterPro" id="IPR012933">
    <property type="entry name" value="HicA_mRNA_interferase"/>
</dbReference>
<comment type="similarity">
    <text evidence="1">Belongs to the HicA mRNA interferase family.</text>
</comment>
<proteinExistence type="inferred from homology"/>
<evidence type="ECO:0000256" key="6">
    <source>
        <dbReference type="ARBA" id="ARBA00022884"/>
    </source>
</evidence>
<dbReference type="STRING" id="168384.SAMN05660368_01777"/>
<protein>
    <recommendedName>
        <fullName evidence="10">Toxin-antitoxin system, toxin component, HicA family</fullName>
    </recommendedName>
</protein>
<sequence length="54" mass="6255">MLKKYDCFFVEHGKEHDKWHSVITGKDFRIPSHRGKEIPMGTVSRILKDAGLKS</sequence>
<evidence type="ECO:0000313" key="8">
    <source>
        <dbReference type="EMBL" id="EET62812.1"/>
    </source>
</evidence>
<dbReference type="GO" id="GO:0016787">
    <property type="term" value="F:hydrolase activity"/>
    <property type="evidence" value="ECO:0007669"/>
    <property type="project" value="UniProtKB-KW"/>
</dbReference>
<evidence type="ECO:0000256" key="1">
    <source>
        <dbReference type="ARBA" id="ARBA00006620"/>
    </source>
</evidence>
<dbReference type="GO" id="GO:0003729">
    <property type="term" value="F:mRNA binding"/>
    <property type="evidence" value="ECO:0007669"/>
    <property type="project" value="InterPro"/>
</dbReference>
<dbReference type="SUPFAM" id="SSF54786">
    <property type="entry name" value="YcfA/nrd intein domain"/>
    <property type="match status" value="1"/>
</dbReference>
<dbReference type="Pfam" id="PF07927">
    <property type="entry name" value="HicA_toxin"/>
    <property type="match status" value="1"/>
</dbReference>
<name>C6L973_9FIRM</name>
<dbReference type="EMBL" id="ACCL02000001">
    <property type="protein sequence ID" value="EET62812.1"/>
    <property type="molecule type" value="Genomic_DNA"/>
</dbReference>
<reference evidence="8" key="1">
    <citation type="submission" date="2009-07" db="EMBL/GenBank/DDBJ databases">
        <authorList>
            <person name="Weinstock G."/>
            <person name="Sodergren E."/>
            <person name="Clifton S."/>
            <person name="Fulton L."/>
            <person name="Fulton B."/>
            <person name="Courtney L."/>
            <person name="Fronick C."/>
            <person name="Harrison M."/>
            <person name="Strong C."/>
            <person name="Farmer C."/>
            <person name="Delahaunty K."/>
            <person name="Markovic C."/>
            <person name="Hall O."/>
            <person name="Minx P."/>
            <person name="Tomlinson C."/>
            <person name="Mitreva M."/>
            <person name="Nelson J."/>
            <person name="Hou S."/>
            <person name="Wollam A."/>
            <person name="Pepin K.H."/>
            <person name="Johnson M."/>
            <person name="Bhonagiri V."/>
            <person name="Nash W.E."/>
            <person name="Warren W."/>
            <person name="Chinwalla A."/>
            <person name="Mardis E.R."/>
            <person name="Wilson R.K."/>
        </authorList>
    </citation>
    <scope>NUCLEOTIDE SEQUENCE [LARGE SCALE GENOMIC DNA]</scope>
    <source>
        <strain evidence="8">DSM 14469</strain>
    </source>
</reference>
<evidence type="ECO:0000256" key="4">
    <source>
        <dbReference type="ARBA" id="ARBA00022759"/>
    </source>
</evidence>
<dbReference type="GO" id="GO:0004519">
    <property type="term" value="F:endonuclease activity"/>
    <property type="evidence" value="ECO:0007669"/>
    <property type="project" value="UniProtKB-KW"/>
</dbReference>
<keyword evidence="7" id="KW-0346">Stress response</keyword>
<keyword evidence="9" id="KW-1185">Reference proteome</keyword>
<evidence type="ECO:0008006" key="10">
    <source>
        <dbReference type="Google" id="ProtNLM"/>
    </source>
</evidence>
<dbReference type="AlphaFoldDB" id="C6L973"/>
<accession>C6L973</accession>
<gene>
    <name evidence="8" type="ORF">BRYFOR_05163</name>
</gene>
<keyword evidence="5" id="KW-0378">Hydrolase</keyword>
<dbReference type="InterPro" id="IPR038570">
    <property type="entry name" value="HicA_sf"/>
</dbReference>